<keyword evidence="2" id="KW-0812">Transmembrane</keyword>
<dbReference type="PANTHER" id="PTHR21666">
    <property type="entry name" value="PEPTIDASE-RELATED"/>
    <property type="match status" value="1"/>
</dbReference>
<evidence type="ECO:0000313" key="5">
    <source>
        <dbReference type="Proteomes" id="UP000193006"/>
    </source>
</evidence>
<gene>
    <name evidence="4" type="primary">spoIVFA</name>
    <name evidence="4" type="ORF">BkAM31D_18005</name>
</gene>
<dbReference type="Proteomes" id="UP000193006">
    <property type="component" value="Chromosome"/>
</dbReference>
<feature type="region of interest" description="Disordered" evidence="1">
    <location>
        <begin position="1"/>
        <end position="56"/>
    </location>
</feature>
<dbReference type="AlphaFoldDB" id="A0A1X9MDR9"/>
<dbReference type="PANTHER" id="PTHR21666:SF274">
    <property type="entry name" value="STAGE IV SPORULATION PROTEIN FA"/>
    <property type="match status" value="1"/>
</dbReference>
<dbReference type="Gene3D" id="2.70.70.10">
    <property type="entry name" value="Glucose Permease (Domain IIA)"/>
    <property type="match status" value="1"/>
</dbReference>
<sequence length="263" mass="30011">MSKDLNKVRRKLETRRRQINHSVKQRERTVPMLMNRHDEEREEPDFYIPPSDKQDESKSVKKNEFFLFRVMAAVCLFLMTAILFQSQVPQAEGPRNLVKQVYEQELQFAAIADWYENQFGRPLALLPINQNIAQGDPNEQVDVAYALPVLGTISQDFEHDGRGILVETGMNAEVEAVKGGHVIAVTNNEDQSLGKTVTIEHYDGTESVYGMLDTIEVNKYDHIQAGHLIGTVSTNEEAEKGMFYFALKKDNQYINPTDVITFD</sequence>
<dbReference type="EMBL" id="CP020814">
    <property type="protein sequence ID" value="ARK31585.1"/>
    <property type="molecule type" value="Genomic_DNA"/>
</dbReference>
<dbReference type="InterPro" id="IPR011055">
    <property type="entry name" value="Dup_hybrid_motif"/>
</dbReference>
<name>A0A1X9MDR9_9BACI</name>
<keyword evidence="2" id="KW-1133">Transmembrane helix</keyword>
<protein>
    <submittedName>
        <fullName evidence="4">Stage IV sporulation protein FA</fullName>
    </submittedName>
</protein>
<feature type="transmembrane region" description="Helical" evidence="2">
    <location>
        <begin position="66"/>
        <end position="84"/>
    </location>
</feature>
<feature type="domain" description="M23ase beta-sheet core" evidence="3">
    <location>
        <begin position="162"/>
        <end position="256"/>
    </location>
</feature>
<dbReference type="STRING" id="199441.BkAM31D_18005"/>
<proteinExistence type="predicted"/>
<evidence type="ECO:0000256" key="1">
    <source>
        <dbReference type="SAM" id="MobiDB-lite"/>
    </source>
</evidence>
<evidence type="ECO:0000259" key="3">
    <source>
        <dbReference type="Pfam" id="PF01551"/>
    </source>
</evidence>
<dbReference type="Pfam" id="PF01551">
    <property type="entry name" value="Peptidase_M23"/>
    <property type="match status" value="1"/>
</dbReference>
<keyword evidence="2" id="KW-0472">Membrane</keyword>
<dbReference type="InterPro" id="IPR050570">
    <property type="entry name" value="Cell_wall_metabolism_enzyme"/>
</dbReference>
<dbReference type="GO" id="GO:0004222">
    <property type="term" value="F:metalloendopeptidase activity"/>
    <property type="evidence" value="ECO:0007669"/>
    <property type="project" value="TreeGrafter"/>
</dbReference>
<reference evidence="4 5" key="1">
    <citation type="submission" date="2017-04" db="EMBL/GenBank/DDBJ databases">
        <title>Bacillus krulwichiae AM31D Genome sequencing and assembly.</title>
        <authorList>
            <person name="Krulwich T.A."/>
            <person name="Anastor L."/>
            <person name="Ehrlich R."/>
            <person name="Ehrlich G.D."/>
            <person name="Janto B."/>
        </authorList>
    </citation>
    <scope>NUCLEOTIDE SEQUENCE [LARGE SCALE GENOMIC DNA]</scope>
    <source>
        <strain evidence="4 5">AM31D</strain>
    </source>
</reference>
<feature type="compositionally biased region" description="Basic and acidic residues" evidence="1">
    <location>
        <begin position="24"/>
        <end position="39"/>
    </location>
</feature>
<organism evidence="4 5">
    <name type="scientific">Halalkalibacter krulwichiae</name>
    <dbReference type="NCBI Taxonomy" id="199441"/>
    <lineage>
        <taxon>Bacteria</taxon>
        <taxon>Bacillati</taxon>
        <taxon>Bacillota</taxon>
        <taxon>Bacilli</taxon>
        <taxon>Bacillales</taxon>
        <taxon>Bacillaceae</taxon>
        <taxon>Halalkalibacter</taxon>
    </lineage>
</organism>
<evidence type="ECO:0000313" key="4">
    <source>
        <dbReference type="EMBL" id="ARK31585.1"/>
    </source>
</evidence>
<accession>A0A1X9MDR9</accession>
<dbReference type="InterPro" id="IPR016047">
    <property type="entry name" value="M23ase_b-sheet_dom"/>
</dbReference>
<dbReference type="RefSeq" id="WP_066153084.1">
    <property type="nucleotide sequence ID" value="NZ_CP020814.1"/>
</dbReference>
<keyword evidence="5" id="KW-1185">Reference proteome</keyword>
<dbReference type="CDD" id="cd12797">
    <property type="entry name" value="M23_peptidase"/>
    <property type="match status" value="1"/>
</dbReference>
<dbReference type="SUPFAM" id="SSF51261">
    <property type="entry name" value="Duplicated hybrid motif"/>
    <property type="match status" value="1"/>
</dbReference>
<dbReference type="KEGG" id="bkw:BkAM31D_18005"/>
<evidence type="ECO:0000256" key="2">
    <source>
        <dbReference type="SAM" id="Phobius"/>
    </source>
</evidence>
<feature type="compositionally biased region" description="Basic residues" evidence="1">
    <location>
        <begin position="8"/>
        <end position="19"/>
    </location>
</feature>